<dbReference type="AlphaFoldDB" id="A0A0F9MQK5"/>
<proteinExistence type="predicted"/>
<reference evidence="1" key="1">
    <citation type="journal article" date="2015" name="Nature">
        <title>Complex archaea that bridge the gap between prokaryotes and eukaryotes.</title>
        <authorList>
            <person name="Spang A."/>
            <person name="Saw J.H."/>
            <person name="Jorgensen S.L."/>
            <person name="Zaremba-Niedzwiedzka K."/>
            <person name="Martijn J."/>
            <person name="Lind A.E."/>
            <person name="van Eijk R."/>
            <person name="Schleper C."/>
            <person name="Guy L."/>
            <person name="Ettema T.J."/>
        </authorList>
    </citation>
    <scope>NUCLEOTIDE SEQUENCE</scope>
</reference>
<gene>
    <name evidence="1" type="ORF">LCGC14_1125750</name>
</gene>
<protein>
    <submittedName>
        <fullName evidence="1">Uncharacterized protein</fullName>
    </submittedName>
</protein>
<organism evidence="1">
    <name type="scientific">marine sediment metagenome</name>
    <dbReference type="NCBI Taxonomy" id="412755"/>
    <lineage>
        <taxon>unclassified sequences</taxon>
        <taxon>metagenomes</taxon>
        <taxon>ecological metagenomes</taxon>
    </lineage>
</organism>
<name>A0A0F9MQK5_9ZZZZ</name>
<comment type="caution">
    <text evidence="1">The sequence shown here is derived from an EMBL/GenBank/DDBJ whole genome shotgun (WGS) entry which is preliminary data.</text>
</comment>
<sequence length="93" mass="10220">MKATIDFKAKRAHVTVGSVLEAGWLSFNFAYDHTDLIQDGWRLYYYEANDPGAHSRADSPVIAIDESGSELARAIKAGPPKSCCHDCCCRKGD</sequence>
<accession>A0A0F9MQK5</accession>
<dbReference type="EMBL" id="LAZR01005239">
    <property type="protein sequence ID" value="KKN01642.1"/>
    <property type="molecule type" value="Genomic_DNA"/>
</dbReference>
<evidence type="ECO:0000313" key="1">
    <source>
        <dbReference type="EMBL" id="KKN01642.1"/>
    </source>
</evidence>